<name>A0A844Z341_9SPHN</name>
<protein>
    <submittedName>
        <fullName evidence="1">DUF1697 domain-containing protein</fullName>
    </submittedName>
</protein>
<dbReference type="PIRSF" id="PIRSF008502">
    <property type="entry name" value="UCP008502"/>
    <property type="match status" value="1"/>
</dbReference>
<dbReference type="AlphaFoldDB" id="A0A844Z341"/>
<dbReference type="EMBL" id="WTYV01000006">
    <property type="protein sequence ID" value="MXO72947.1"/>
    <property type="molecule type" value="Genomic_DNA"/>
</dbReference>
<evidence type="ECO:0000313" key="2">
    <source>
        <dbReference type="Proteomes" id="UP000466966"/>
    </source>
</evidence>
<dbReference type="Gene3D" id="3.30.70.1280">
    <property type="entry name" value="SP0830-like domains"/>
    <property type="match status" value="1"/>
</dbReference>
<reference evidence="1 2" key="1">
    <citation type="submission" date="2019-12" db="EMBL/GenBank/DDBJ databases">
        <title>Genomic-based taxomic classification of the family Erythrobacteraceae.</title>
        <authorList>
            <person name="Xu L."/>
        </authorList>
    </citation>
    <scope>NUCLEOTIDE SEQUENCE [LARGE SCALE GENOMIC DNA]</scope>
    <source>
        <strain evidence="1 2">M0322</strain>
    </source>
</reference>
<dbReference type="InterPro" id="IPR012545">
    <property type="entry name" value="DUF1697"/>
</dbReference>
<accession>A0A844Z341</accession>
<dbReference type="PANTHER" id="PTHR36439:SF1">
    <property type="entry name" value="DUF1697 DOMAIN-CONTAINING PROTEIN"/>
    <property type="match status" value="1"/>
</dbReference>
<dbReference type="OrthoDB" id="9806494at2"/>
<evidence type="ECO:0000313" key="1">
    <source>
        <dbReference type="EMBL" id="MXO72947.1"/>
    </source>
</evidence>
<sequence>MTRYVAFFASMNVGGNRLTMADLREALEREDIADVETVVASGNVLFSYDERPTDGLSEMLEWIVQDRFGFKTFAAVRDAAEVRSAILDNPFRADGQPNLVHTVFLDREPDPDQFRVMLAAYEGRGPERLALGPRCMYIDFVDGVGTSKLTGAFTDRYMQARGTARNLNSLQRILDKMEA</sequence>
<proteinExistence type="predicted"/>
<dbReference type="PANTHER" id="PTHR36439">
    <property type="entry name" value="BLL4334 PROTEIN"/>
    <property type="match status" value="1"/>
</dbReference>
<organism evidence="1 2">
    <name type="scientific">Alteraurantiacibacter buctensis</name>
    <dbReference type="NCBI Taxonomy" id="1503981"/>
    <lineage>
        <taxon>Bacteria</taxon>
        <taxon>Pseudomonadati</taxon>
        <taxon>Pseudomonadota</taxon>
        <taxon>Alphaproteobacteria</taxon>
        <taxon>Sphingomonadales</taxon>
        <taxon>Erythrobacteraceae</taxon>
        <taxon>Alteraurantiacibacter</taxon>
    </lineage>
</organism>
<dbReference type="Pfam" id="PF08002">
    <property type="entry name" value="DUF1697"/>
    <property type="match status" value="1"/>
</dbReference>
<dbReference type="SUPFAM" id="SSF160379">
    <property type="entry name" value="SP0830-like"/>
    <property type="match status" value="1"/>
</dbReference>
<keyword evidence="2" id="KW-1185">Reference proteome</keyword>
<comment type="caution">
    <text evidence="1">The sequence shown here is derived from an EMBL/GenBank/DDBJ whole genome shotgun (WGS) entry which is preliminary data.</text>
</comment>
<dbReference type="Proteomes" id="UP000466966">
    <property type="component" value="Unassembled WGS sequence"/>
</dbReference>
<gene>
    <name evidence="1" type="ORF">GRI99_15055</name>
</gene>
<dbReference type="RefSeq" id="WP_160772873.1">
    <property type="nucleotide sequence ID" value="NZ_WTYV01000006.1"/>
</dbReference>